<dbReference type="eggNOG" id="arCOG08962">
    <property type="taxonomic scope" value="Archaea"/>
</dbReference>
<gene>
    <name evidence="2" type="ordered locus">HacjB3_06880</name>
    <name evidence="3" type="ORF">C497_05287</name>
</gene>
<dbReference type="InterPro" id="IPR014470">
    <property type="entry name" value="UCP01500"/>
</dbReference>
<evidence type="ECO:0000313" key="4">
    <source>
        <dbReference type="Proteomes" id="UP000000390"/>
    </source>
</evidence>
<dbReference type="Proteomes" id="UP000000390">
    <property type="component" value="Chromosome"/>
</dbReference>
<sequence>MDRTDRFDPETHEAREVAAKAGTEASDFLALLPHYYRGEVGQMSKRLDRLDLTTDWAIAVIAAVLSLSFASSESPPYFLLIGMFALSVFLVFDIRRYRSFDATRSRVRMIEENVFANAFNPESSIRPEWRTDLADDLRNPTLKVSAREAITRRLRRVYFLLLSVLLLAWLFRISLFVPGEGWVETAAMPGVPGTVVVGTVLAYYTCALALTAWPTPRQAKGEYHGVEAGEWKDEE</sequence>
<dbReference type="EMBL" id="CP002062">
    <property type="protein sequence ID" value="ADJ14763.1"/>
    <property type="molecule type" value="Genomic_DNA"/>
</dbReference>
<dbReference type="PATRIC" id="fig|795797.18.peg.1374"/>
<keyword evidence="1" id="KW-0472">Membrane</keyword>
<dbReference type="RefSeq" id="WP_008415042.1">
    <property type="nucleotide sequence ID" value="NC_014297.1"/>
</dbReference>
<evidence type="ECO:0000313" key="3">
    <source>
        <dbReference type="EMBL" id="ELY39345.1"/>
    </source>
</evidence>
<reference evidence="2 4" key="1">
    <citation type="journal article" date="2010" name="J. Bacteriol.">
        <title>Complete genome sequence of Halalkalicoccus jeotgali B3(T), an extremely halophilic archaeon.</title>
        <authorList>
            <person name="Roh S.W."/>
            <person name="Nam Y.D."/>
            <person name="Nam S.H."/>
            <person name="Choi S.H."/>
            <person name="Park H.S."/>
            <person name="Bae J.W."/>
        </authorList>
    </citation>
    <scope>NUCLEOTIDE SEQUENCE [LARGE SCALE GENOMIC DNA]</scope>
    <source>
        <strain evidence="2">B3</strain>
        <strain evidence="4">DSM 18796 / CECT 7217 / JCM 14584 / KCTC 4019 / B3</strain>
    </source>
</reference>
<dbReference type="KEGG" id="hje:HacjB3_06880"/>
<accession>D8JAP1</accession>
<evidence type="ECO:0000313" key="2">
    <source>
        <dbReference type="EMBL" id="ADJ14763.1"/>
    </source>
</evidence>
<dbReference type="EMBL" id="AOHV01000015">
    <property type="protein sequence ID" value="ELY39345.1"/>
    <property type="molecule type" value="Genomic_DNA"/>
</dbReference>
<dbReference type="Pfam" id="PF10028">
    <property type="entry name" value="DUF2270"/>
    <property type="match status" value="1"/>
</dbReference>
<evidence type="ECO:0000256" key="1">
    <source>
        <dbReference type="SAM" id="Phobius"/>
    </source>
</evidence>
<feature type="transmembrane region" description="Helical" evidence="1">
    <location>
        <begin position="157"/>
        <end position="175"/>
    </location>
</feature>
<protein>
    <recommendedName>
        <fullName evidence="6">DUF2270 domain-containing protein</fullName>
    </recommendedName>
</protein>
<organism evidence="2 4">
    <name type="scientific">Halalkalicoccus jeotgali (strain DSM 18796 / CECT 7217 / JCM 14584 / KCTC 4019 / B3)</name>
    <dbReference type="NCBI Taxonomy" id="795797"/>
    <lineage>
        <taxon>Archaea</taxon>
        <taxon>Methanobacteriati</taxon>
        <taxon>Methanobacteriota</taxon>
        <taxon>Stenosarchaea group</taxon>
        <taxon>Halobacteria</taxon>
        <taxon>Halobacteriales</taxon>
        <taxon>Halococcaceae</taxon>
        <taxon>Halalkalicoccus</taxon>
    </lineage>
</organism>
<dbReference type="Proteomes" id="UP000011645">
    <property type="component" value="Unassembled WGS sequence"/>
</dbReference>
<reference evidence="3 5" key="2">
    <citation type="journal article" date="2014" name="PLoS Genet.">
        <title>Phylogenetically driven sequencing of extremely halophilic archaea reveals strategies for static and dynamic osmo-response.</title>
        <authorList>
            <person name="Becker E.A."/>
            <person name="Seitzer P.M."/>
            <person name="Tritt A."/>
            <person name="Larsen D."/>
            <person name="Krusor M."/>
            <person name="Yao A.I."/>
            <person name="Wu D."/>
            <person name="Madern D."/>
            <person name="Eisen J.A."/>
            <person name="Darling A.E."/>
            <person name="Facciotti M.T."/>
        </authorList>
    </citation>
    <scope>NUCLEOTIDE SEQUENCE [LARGE SCALE GENOMIC DNA]</scope>
    <source>
        <strain evidence="3">B3</strain>
        <strain evidence="5">DSM 18796 / CECT 7217 / JCM 14584 / KCTC 4019 / B3</strain>
    </source>
</reference>
<dbReference type="AlphaFoldDB" id="D8JAP1"/>
<evidence type="ECO:0008006" key="6">
    <source>
        <dbReference type="Google" id="ProtNLM"/>
    </source>
</evidence>
<dbReference type="OrthoDB" id="307287at2157"/>
<dbReference type="STRING" id="795797.HacjB3_06880"/>
<keyword evidence="5" id="KW-1185">Reference proteome</keyword>
<keyword evidence="1" id="KW-1133">Transmembrane helix</keyword>
<feature type="transmembrane region" description="Helical" evidence="1">
    <location>
        <begin position="77"/>
        <end position="94"/>
    </location>
</feature>
<feature type="transmembrane region" description="Helical" evidence="1">
    <location>
        <begin position="195"/>
        <end position="213"/>
    </location>
</feature>
<evidence type="ECO:0000313" key="5">
    <source>
        <dbReference type="Proteomes" id="UP000011645"/>
    </source>
</evidence>
<keyword evidence="1" id="KW-0812">Transmembrane</keyword>
<proteinExistence type="predicted"/>
<feature type="transmembrane region" description="Helical" evidence="1">
    <location>
        <begin position="52"/>
        <end position="71"/>
    </location>
</feature>
<name>D8JAP1_HALJB</name>
<dbReference type="PIRSF" id="PIRSF015000">
    <property type="entry name" value="UCP01500"/>
    <property type="match status" value="1"/>
</dbReference>
<dbReference type="HOGENOM" id="CLU_089301_0_0_2"/>
<dbReference type="GeneID" id="9419178"/>